<dbReference type="InterPro" id="IPR036291">
    <property type="entry name" value="NAD(P)-bd_dom_sf"/>
</dbReference>
<organism evidence="5 6">
    <name type="scientific">Parafrankia irregularis</name>
    <dbReference type="NCBI Taxonomy" id="795642"/>
    <lineage>
        <taxon>Bacteria</taxon>
        <taxon>Bacillati</taxon>
        <taxon>Actinomycetota</taxon>
        <taxon>Actinomycetes</taxon>
        <taxon>Frankiales</taxon>
        <taxon>Frankiaceae</taxon>
        <taxon>Parafrankia</taxon>
    </lineage>
</organism>
<feature type="domain" description="NADPH-dependent reductive aminase-like C-terminal" evidence="4">
    <location>
        <begin position="177"/>
        <end position="302"/>
    </location>
</feature>
<dbReference type="PANTHER" id="PTHR43580">
    <property type="entry name" value="OXIDOREDUCTASE GLYR1-RELATED"/>
    <property type="match status" value="1"/>
</dbReference>
<dbReference type="Gene3D" id="3.40.50.720">
    <property type="entry name" value="NAD(P)-binding Rossmann-like Domain"/>
    <property type="match status" value="1"/>
</dbReference>
<reference evidence="6" key="1">
    <citation type="submission" date="2015-11" db="EMBL/GenBank/DDBJ databases">
        <authorList>
            <person name="Varghese N."/>
        </authorList>
    </citation>
    <scope>NUCLEOTIDE SEQUENCE [LARGE SCALE GENOMIC DNA]</scope>
    <source>
        <strain evidence="6">DSM 45899</strain>
    </source>
</reference>
<dbReference type="Pfam" id="PF03446">
    <property type="entry name" value="NAD_binding_2"/>
    <property type="match status" value="1"/>
</dbReference>
<dbReference type="PIRSF" id="PIRSF000103">
    <property type="entry name" value="HIBADH"/>
    <property type="match status" value="1"/>
</dbReference>
<dbReference type="Proteomes" id="UP000198802">
    <property type="component" value="Unassembled WGS sequence"/>
</dbReference>
<comment type="similarity">
    <text evidence="1">Belongs to the HIBADH-related family.</text>
</comment>
<dbReference type="InterPro" id="IPR051265">
    <property type="entry name" value="HIBADH-related_NP60_sf"/>
</dbReference>
<evidence type="ECO:0000313" key="6">
    <source>
        <dbReference type="Proteomes" id="UP000198802"/>
    </source>
</evidence>
<dbReference type="EMBL" id="FAOZ01000042">
    <property type="protein sequence ID" value="CUU60571.1"/>
    <property type="molecule type" value="Genomic_DNA"/>
</dbReference>
<dbReference type="InterPro" id="IPR006115">
    <property type="entry name" value="6PGDH_NADP-bd"/>
</dbReference>
<protein>
    <submittedName>
        <fullName evidence="5">3-hydroxyisobutyrate dehydrogenase</fullName>
    </submittedName>
</protein>
<dbReference type="InterPro" id="IPR013328">
    <property type="entry name" value="6PGD_dom2"/>
</dbReference>
<dbReference type="GO" id="GO:0050661">
    <property type="term" value="F:NADP binding"/>
    <property type="evidence" value="ECO:0007669"/>
    <property type="project" value="InterPro"/>
</dbReference>
<feature type="domain" description="6-phosphogluconate dehydrogenase NADP-binding" evidence="3">
    <location>
        <begin position="22"/>
        <end position="171"/>
    </location>
</feature>
<dbReference type="Gene3D" id="1.10.1040.10">
    <property type="entry name" value="N-(1-d-carboxylethyl)-l-norvaline Dehydrogenase, domain 2"/>
    <property type="match status" value="1"/>
</dbReference>
<keyword evidence="6" id="KW-1185">Reference proteome</keyword>
<name>A0A0S4QY45_9ACTN</name>
<keyword evidence="2" id="KW-0560">Oxidoreductase</keyword>
<dbReference type="AlphaFoldDB" id="A0A0S4QY45"/>
<evidence type="ECO:0000259" key="4">
    <source>
        <dbReference type="Pfam" id="PF21761"/>
    </source>
</evidence>
<dbReference type="GO" id="GO:0016491">
    <property type="term" value="F:oxidoreductase activity"/>
    <property type="evidence" value="ECO:0007669"/>
    <property type="project" value="UniProtKB-KW"/>
</dbReference>
<evidence type="ECO:0000256" key="2">
    <source>
        <dbReference type="ARBA" id="ARBA00023002"/>
    </source>
</evidence>
<gene>
    <name evidence="5" type="ORF">Ga0074812_14249</name>
</gene>
<dbReference type="Pfam" id="PF21761">
    <property type="entry name" value="RedAm-like_C"/>
    <property type="match status" value="1"/>
</dbReference>
<sequence>MSDPTVIDMTILDSTSDDQYRVTVLGIGRMGTALGRALLAAHHRVTVWNRTPSKADDLVDMGAVRAETAAAAIAASPITIVCVADYDGVQNVLGAGSALLPGHTVVNLTTGTPEDARAMATWVTGRGADYLDGAMMAVPQSVATPSAFFLYSGSQHAFDHHRHTLDALATSHYLGEDPSAAELWDLALLGSGYAALTGFLHSLALLGTANVSPSRFVPLVSRWLSGLTEYMSELAREIESGDYSTGVSPVGMNQVAVENLTRLSEDLGIDSEVHRPLQALLGRHVAQGHGHESFSSLFKLMQKRP</sequence>
<dbReference type="InterPro" id="IPR048666">
    <property type="entry name" value="RedAm-like_C"/>
</dbReference>
<dbReference type="PANTHER" id="PTHR43580:SF2">
    <property type="entry name" value="CYTOKINE-LIKE NUCLEAR FACTOR N-PAC"/>
    <property type="match status" value="1"/>
</dbReference>
<dbReference type="InterPro" id="IPR015815">
    <property type="entry name" value="HIBADH-related"/>
</dbReference>
<evidence type="ECO:0000313" key="5">
    <source>
        <dbReference type="EMBL" id="CUU60571.1"/>
    </source>
</evidence>
<accession>A0A0S4QY45</accession>
<dbReference type="SUPFAM" id="SSF51735">
    <property type="entry name" value="NAD(P)-binding Rossmann-fold domains"/>
    <property type="match status" value="1"/>
</dbReference>
<proteinExistence type="inferred from homology"/>
<evidence type="ECO:0000256" key="1">
    <source>
        <dbReference type="ARBA" id="ARBA00009080"/>
    </source>
</evidence>
<evidence type="ECO:0000259" key="3">
    <source>
        <dbReference type="Pfam" id="PF03446"/>
    </source>
</evidence>